<evidence type="ECO:0000256" key="3">
    <source>
        <dbReference type="ARBA" id="ARBA00022833"/>
    </source>
</evidence>
<gene>
    <name evidence="8" type="ORF">ARMOST_17152</name>
</gene>
<organism evidence="8 9">
    <name type="scientific">Armillaria ostoyae</name>
    <name type="common">Armillaria root rot fungus</name>
    <dbReference type="NCBI Taxonomy" id="47428"/>
    <lineage>
        <taxon>Eukaryota</taxon>
        <taxon>Fungi</taxon>
        <taxon>Dikarya</taxon>
        <taxon>Basidiomycota</taxon>
        <taxon>Agaricomycotina</taxon>
        <taxon>Agaricomycetes</taxon>
        <taxon>Agaricomycetidae</taxon>
        <taxon>Agaricales</taxon>
        <taxon>Marasmiineae</taxon>
        <taxon>Physalacriaceae</taxon>
        <taxon>Armillaria</taxon>
    </lineage>
</organism>
<protein>
    <recommendedName>
        <fullName evidence="7">RING-type domain-containing protein</fullName>
    </recommendedName>
</protein>
<dbReference type="STRING" id="47428.A0A284RY66"/>
<dbReference type="Gene3D" id="3.30.40.10">
    <property type="entry name" value="Zinc/RING finger domain, C3HC4 (zinc finger)"/>
    <property type="match status" value="1"/>
</dbReference>
<evidence type="ECO:0000256" key="4">
    <source>
        <dbReference type="PROSITE-ProRule" id="PRU00175"/>
    </source>
</evidence>
<evidence type="ECO:0000313" key="9">
    <source>
        <dbReference type="Proteomes" id="UP000219338"/>
    </source>
</evidence>
<dbReference type="GO" id="GO:0008270">
    <property type="term" value="F:zinc ion binding"/>
    <property type="evidence" value="ECO:0007669"/>
    <property type="project" value="UniProtKB-KW"/>
</dbReference>
<dbReference type="EMBL" id="FUEG01000021">
    <property type="protein sequence ID" value="SJL13704.1"/>
    <property type="molecule type" value="Genomic_DNA"/>
</dbReference>
<dbReference type="Pfam" id="PF13639">
    <property type="entry name" value="zf-RING_2"/>
    <property type="match status" value="1"/>
</dbReference>
<evidence type="ECO:0000313" key="8">
    <source>
        <dbReference type="EMBL" id="SJL13704.1"/>
    </source>
</evidence>
<evidence type="ECO:0000256" key="5">
    <source>
        <dbReference type="SAM" id="Coils"/>
    </source>
</evidence>
<reference evidence="9" key="1">
    <citation type="journal article" date="2017" name="Nat. Ecol. Evol.">
        <title>Genome expansion and lineage-specific genetic innovations in the forest pathogenic fungi Armillaria.</title>
        <authorList>
            <person name="Sipos G."/>
            <person name="Prasanna A.N."/>
            <person name="Walter M.C."/>
            <person name="O'Connor E."/>
            <person name="Balint B."/>
            <person name="Krizsan K."/>
            <person name="Kiss B."/>
            <person name="Hess J."/>
            <person name="Varga T."/>
            <person name="Slot J."/>
            <person name="Riley R."/>
            <person name="Boka B."/>
            <person name="Rigling D."/>
            <person name="Barry K."/>
            <person name="Lee J."/>
            <person name="Mihaltcheva S."/>
            <person name="LaButti K."/>
            <person name="Lipzen A."/>
            <person name="Waldron R."/>
            <person name="Moloney N.M."/>
            <person name="Sperisen C."/>
            <person name="Kredics L."/>
            <person name="Vagvoelgyi C."/>
            <person name="Patrignani A."/>
            <person name="Fitzpatrick D."/>
            <person name="Nagy I."/>
            <person name="Doyle S."/>
            <person name="Anderson J.B."/>
            <person name="Grigoriev I.V."/>
            <person name="Gueldener U."/>
            <person name="Muensterkoetter M."/>
            <person name="Nagy L.G."/>
        </authorList>
    </citation>
    <scope>NUCLEOTIDE SEQUENCE [LARGE SCALE GENOMIC DNA]</scope>
    <source>
        <strain evidence="9">C18/9</strain>
    </source>
</reference>
<keyword evidence="3" id="KW-0862">Zinc</keyword>
<evidence type="ECO:0000256" key="1">
    <source>
        <dbReference type="ARBA" id="ARBA00022723"/>
    </source>
</evidence>
<dbReference type="AlphaFoldDB" id="A0A284RY66"/>
<feature type="coiled-coil region" evidence="5">
    <location>
        <begin position="87"/>
        <end position="167"/>
    </location>
</feature>
<name>A0A284RY66_ARMOS</name>
<dbReference type="SUPFAM" id="SSF57850">
    <property type="entry name" value="RING/U-box"/>
    <property type="match status" value="1"/>
</dbReference>
<dbReference type="OrthoDB" id="6270329at2759"/>
<dbReference type="InterPro" id="IPR001841">
    <property type="entry name" value="Znf_RING"/>
</dbReference>
<keyword evidence="9" id="KW-1185">Reference proteome</keyword>
<keyword evidence="2 4" id="KW-0863">Zinc-finger</keyword>
<dbReference type="PROSITE" id="PS00518">
    <property type="entry name" value="ZF_RING_1"/>
    <property type="match status" value="1"/>
</dbReference>
<dbReference type="InterPro" id="IPR017907">
    <property type="entry name" value="Znf_RING_CS"/>
</dbReference>
<dbReference type="PROSITE" id="PS50089">
    <property type="entry name" value="ZF_RING_2"/>
    <property type="match status" value="1"/>
</dbReference>
<dbReference type="InterPro" id="IPR013083">
    <property type="entry name" value="Znf_RING/FYVE/PHD"/>
</dbReference>
<keyword evidence="1" id="KW-0479">Metal-binding</keyword>
<evidence type="ECO:0000256" key="6">
    <source>
        <dbReference type="SAM" id="MobiDB-lite"/>
    </source>
</evidence>
<feature type="region of interest" description="Disordered" evidence="6">
    <location>
        <begin position="228"/>
        <end position="248"/>
    </location>
</feature>
<keyword evidence="5" id="KW-0175">Coiled coil</keyword>
<dbReference type="SMART" id="SM00184">
    <property type="entry name" value="RING"/>
    <property type="match status" value="1"/>
</dbReference>
<feature type="compositionally biased region" description="Polar residues" evidence="6">
    <location>
        <begin position="288"/>
        <end position="299"/>
    </location>
</feature>
<evidence type="ECO:0000256" key="2">
    <source>
        <dbReference type="ARBA" id="ARBA00022771"/>
    </source>
</evidence>
<evidence type="ECO:0000259" key="7">
    <source>
        <dbReference type="PROSITE" id="PS50089"/>
    </source>
</evidence>
<feature type="domain" description="RING-type" evidence="7">
    <location>
        <begin position="5"/>
        <end position="49"/>
    </location>
</feature>
<proteinExistence type="predicted"/>
<dbReference type="OMA" id="CDYKEPV"/>
<accession>A0A284RY66</accession>
<sequence length="316" mass="35485">MSGQCTICLCDYKEPVSIPCGHVYCMQCLSDYISTSGKDGFTAKCPTCRAKFTIVVPELHSVAKQFHRYVTPSIRRVFIEPNPSETYEELKHRLEVSEARNAALERDNRDLMNSCERYMAESAAHARGERGAIIELQRVKRQLEAERKVAKEEKAHAHELVEEARREMKLARSLSTASSSPATIGIKRVRFGSGSSDEIEDGSPAHERLTCSLPSRNVKRVRRERNSVLDAHPTNDSSPPQSNPPASLPAIRIDLRQPRTARLPIAIPSPAAVQIRKGRTKFLRIPVNTTPRLSQNTSSNRRDDHDTWAFLESDSD</sequence>
<dbReference type="Proteomes" id="UP000219338">
    <property type="component" value="Unassembled WGS sequence"/>
</dbReference>
<feature type="region of interest" description="Disordered" evidence="6">
    <location>
        <begin position="288"/>
        <end position="316"/>
    </location>
</feature>